<evidence type="ECO:0000313" key="2">
    <source>
        <dbReference type="EMBL" id="KAG5471992.1"/>
    </source>
</evidence>
<gene>
    <name evidence="2" type="ORF">CUR178_02657</name>
</gene>
<protein>
    <submittedName>
        <fullName evidence="2">Uncharacterized protein</fullName>
    </submittedName>
</protein>
<keyword evidence="3" id="KW-1185">Reference proteome</keyword>
<feature type="region of interest" description="Disordered" evidence="1">
    <location>
        <begin position="547"/>
        <end position="567"/>
    </location>
</feature>
<sequence>MDTRGLRHLKRYLGKEGERLARAKRAADIVPVLASRRLVAAGVRAKAVDVATASEKALEPLSPSVMAYLEGRLSNGATHRLSRTQLTLVAALAAPGSPSTWSSAAGVKSSETAVAVTRAKVADMTAAVDTLAVSALELAARRASGDNVPSRGTAESSAIFVLVDTNDEAAEVAVQLEGRYGLTVLSLTDDNACRHPAFPCTASASRRVGASAKKRTASETPGAKRGRMQSNPLSVDEVTPKDETVAGIQPLQGEVVVVVSTPVAFLAVDRRSAIWKFIGSCALLLRHAPSHSGSLLHTLKGHKAASSSSAKVTPETLNAQRWDCLGHVSAIAVLAADQNWLTVPELDLLTTLRVERGPSRDVDGAIKSSAASLSCAVAVLRSPVTVHYAVAQGTHRFQFLFGLLKGLTPHRGIVVHVATRECVTFLYDTLYCFLCELPPYVQLLSDYEGASAYTRMHTSADRQRLCATFDSTVESGKDGKTAAVLLSCHGLVPRRGSVFLQYGIIPDVLNYNQFIADVLTPSAVAGDAGSENGGTSSSTAFEVAVQRETTVRQRKRSTSPTPVRVAARSASAEAANCKDAEGVSSRGTATSLAGVNYTHILLLLRPNEVAGILRHLRKDGASRYRLEFRELVTQVSGRYLLVGEKLKSMHKKLFALQNAAYSAYKATMRAYSTIGPRDVYDETKVNLEKVAEEFGYTEVPLLDLRLKGTVFRPKEDYYRAARQKQQAERRAYRAFAQDNIAGEAPEEHVADNAA</sequence>
<dbReference type="RefSeq" id="XP_067690515.1">
    <property type="nucleotide sequence ID" value="XM_067834412.1"/>
</dbReference>
<dbReference type="KEGG" id="lenr:94169922"/>
<organism evidence="2 3">
    <name type="scientific">Leishmania enriettii</name>
    <dbReference type="NCBI Taxonomy" id="5663"/>
    <lineage>
        <taxon>Eukaryota</taxon>
        <taxon>Discoba</taxon>
        <taxon>Euglenozoa</taxon>
        <taxon>Kinetoplastea</taxon>
        <taxon>Metakinetoplastina</taxon>
        <taxon>Trypanosomatida</taxon>
        <taxon>Trypanosomatidae</taxon>
        <taxon>Leishmaniinae</taxon>
        <taxon>Leishmania</taxon>
    </lineage>
</organism>
<evidence type="ECO:0000256" key="1">
    <source>
        <dbReference type="SAM" id="MobiDB-lite"/>
    </source>
</evidence>
<evidence type="ECO:0000313" key="3">
    <source>
        <dbReference type="Proteomes" id="UP000674179"/>
    </source>
</evidence>
<dbReference type="EMBL" id="JAFHKP010000031">
    <property type="protein sequence ID" value="KAG5471992.1"/>
    <property type="molecule type" value="Genomic_DNA"/>
</dbReference>
<dbReference type="Proteomes" id="UP000674179">
    <property type="component" value="Chromosome 31"/>
</dbReference>
<name>A0A836GQC5_LEIEN</name>
<feature type="region of interest" description="Disordered" evidence="1">
    <location>
        <begin position="209"/>
        <end position="238"/>
    </location>
</feature>
<dbReference type="OrthoDB" id="272923at2759"/>
<proteinExistence type="predicted"/>
<dbReference type="GeneID" id="94169922"/>
<dbReference type="AlphaFoldDB" id="A0A836GQC5"/>
<reference evidence="2 3" key="1">
    <citation type="submission" date="2021-02" db="EMBL/GenBank/DDBJ databases">
        <title>Leishmania (Mundinia) enrietti genome sequencing and assembly.</title>
        <authorList>
            <person name="Almutairi H."/>
            <person name="Gatherer D."/>
        </authorList>
    </citation>
    <scope>NUCLEOTIDE SEQUENCE [LARGE SCALE GENOMIC DNA]</scope>
    <source>
        <strain evidence="2">CUR178</strain>
    </source>
</reference>
<comment type="caution">
    <text evidence="2">The sequence shown here is derived from an EMBL/GenBank/DDBJ whole genome shotgun (WGS) entry which is preliminary data.</text>
</comment>
<accession>A0A836GQC5</accession>